<dbReference type="AlphaFoldDB" id="A0A6A5R5M6"/>
<name>A0A6A5R5M6_9PLEO</name>
<protein>
    <submittedName>
        <fullName evidence="1">Uncharacterized protein</fullName>
    </submittedName>
</protein>
<reference evidence="1" key="1">
    <citation type="journal article" date="2020" name="Stud. Mycol.">
        <title>101 Dothideomycetes genomes: a test case for predicting lifestyles and emergence of pathogens.</title>
        <authorList>
            <person name="Haridas S."/>
            <person name="Albert R."/>
            <person name="Binder M."/>
            <person name="Bloem J."/>
            <person name="Labutti K."/>
            <person name="Salamov A."/>
            <person name="Andreopoulos B."/>
            <person name="Baker S."/>
            <person name="Barry K."/>
            <person name="Bills G."/>
            <person name="Bluhm B."/>
            <person name="Cannon C."/>
            <person name="Castanera R."/>
            <person name="Culley D."/>
            <person name="Daum C."/>
            <person name="Ezra D."/>
            <person name="Gonzalez J."/>
            <person name="Henrissat B."/>
            <person name="Kuo A."/>
            <person name="Liang C."/>
            <person name="Lipzen A."/>
            <person name="Lutzoni F."/>
            <person name="Magnuson J."/>
            <person name="Mondo S."/>
            <person name="Nolan M."/>
            <person name="Ohm R."/>
            <person name="Pangilinan J."/>
            <person name="Park H.-J."/>
            <person name="Ramirez L."/>
            <person name="Alfaro M."/>
            <person name="Sun H."/>
            <person name="Tritt A."/>
            <person name="Yoshinaga Y."/>
            <person name="Zwiers L.-H."/>
            <person name="Turgeon B."/>
            <person name="Goodwin S."/>
            <person name="Spatafora J."/>
            <person name="Crous P."/>
            <person name="Grigoriev I."/>
        </authorList>
    </citation>
    <scope>NUCLEOTIDE SEQUENCE</scope>
    <source>
        <strain evidence="1">CBS 183.55</strain>
    </source>
</reference>
<dbReference type="Proteomes" id="UP000800082">
    <property type="component" value="Unassembled WGS sequence"/>
</dbReference>
<gene>
    <name evidence="1" type="ORF">M421DRAFT_426642</name>
</gene>
<organism evidence="1 2">
    <name type="scientific">Didymella exigua CBS 183.55</name>
    <dbReference type="NCBI Taxonomy" id="1150837"/>
    <lineage>
        <taxon>Eukaryota</taxon>
        <taxon>Fungi</taxon>
        <taxon>Dikarya</taxon>
        <taxon>Ascomycota</taxon>
        <taxon>Pezizomycotina</taxon>
        <taxon>Dothideomycetes</taxon>
        <taxon>Pleosporomycetidae</taxon>
        <taxon>Pleosporales</taxon>
        <taxon>Pleosporineae</taxon>
        <taxon>Didymellaceae</taxon>
        <taxon>Didymella</taxon>
    </lineage>
</organism>
<keyword evidence="2" id="KW-1185">Reference proteome</keyword>
<dbReference type="EMBL" id="ML979017">
    <property type="protein sequence ID" value="KAF1922709.1"/>
    <property type="molecule type" value="Genomic_DNA"/>
</dbReference>
<dbReference type="RefSeq" id="XP_033442962.1">
    <property type="nucleotide sequence ID" value="XM_033594463.1"/>
</dbReference>
<evidence type="ECO:0000313" key="2">
    <source>
        <dbReference type="Proteomes" id="UP000800082"/>
    </source>
</evidence>
<proteinExistence type="predicted"/>
<evidence type="ECO:0000313" key="1">
    <source>
        <dbReference type="EMBL" id="KAF1922709.1"/>
    </source>
</evidence>
<sequence length="158" mass="17441">MICDSIFEGLGCFVVRDVSDKAFDFGTSTGQFCMPNSLSSRWFQRCCVSAAPRIRLRCVRAQCAIIAWGCAIPAPVVPGSLCDKSEMFVSSIVSRFVLLPFVSELYPWAPSVPDLCTLLHRNSVRAMLPNQRARDHPYGHMSATPPGAFRLTPAQIQD</sequence>
<accession>A0A6A5R5M6</accession>
<dbReference type="GeneID" id="54352131"/>